<evidence type="ECO:0000256" key="2">
    <source>
        <dbReference type="ARBA" id="ARBA00022553"/>
    </source>
</evidence>
<feature type="compositionally biased region" description="Polar residues" evidence="3">
    <location>
        <begin position="194"/>
        <end position="216"/>
    </location>
</feature>
<dbReference type="GO" id="GO:0032027">
    <property type="term" value="F:myosin light chain binding"/>
    <property type="evidence" value="ECO:0007669"/>
    <property type="project" value="InterPro"/>
</dbReference>
<dbReference type="InterPro" id="IPR042769">
    <property type="entry name" value="SPATA6_fam"/>
</dbReference>
<evidence type="ECO:0000256" key="3">
    <source>
        <dbReference type="SAM" id="MobiDB-lite"/>
    </source>
</evidence>
<dbReference type="InParanoid" id="B3S4S0"/>
<dbReference type="HOGENOM" id="CLU_038272_2_0_1"/>
<sequence>MPFRSLDVTANIRIKNVTCPGTWLKNRDDVSIAVRLFNRTKFTYPSLPIFPLIFNEQLQFEKIFTNCRDPSQLAEVLEAGIVLAYCEMTTRDFLFPHNTYISSRSNTRTVLLDRTKHFKGISPQLEFSTETTMKEVAWPTYSEQLKSDTSVDSTDIEVADILNKTKSLSLSKNRPQSPYVSRTYTPSTRRHYRSSTAPLSSTLRSPLKSNISSNRRYQSKRKPFVVGKANEKLLEQRSFTSTTPAYRSSSPIDRKLASTPTAVGKQRIGRSALSDPVTKYRSRSLSPVLDHSRLSRWESRQDRHSVSKRIHNKVKRIMEELDIETDTTDTDTDTLDILRDTIEDSKLENDYNNRSVTVQLDDNNYWSNRMSMYTGKPHRVLFDECLDKIYSRLYRNYRSWEK</sequence>
<dbReference type="GO" id="GO:0007283">
    <property type="term" value="P:spermatogenesis"/>
    <property type="evidence" value="ECO:0007669"/>
    <property type="project" value="InterPro"/>
</dbReference>
<dbReference type="Pfam" id="PF14909">
    <property type="entry name" value="SPATA6"/>
    <property type="match status" value="1"/>
</dbReference>
<dbReference type="RefSeq" id="XP_002115415.1">
    <property type="nucleotide sequence ID" value="XM_002115379.1"/>
</dbReference>
<feature type="region of interest" description="Disordered" evidence="3">
    <location>
        <begin position="239"/>
        <end position="285"/>
    </location>
</feature>
<keyword evidence="6" id="KW-1185">Reference proteome</keyword>
<dbReference type="GeneID" id="6756628"/>
<reference evidence="5 6" key="1">
    <citation type="journal article" date="2008" name="Nature">
        <title>The Trichoplax genome and the nature of placozoans.</title>
        <authorList>
            <person name="Srivastava M."/>
            <person name="Begovic E."/>
            <person name="Chapman J."/>
            <person name="Putnam N.H."/>
            <person name="Hellsten U."/>
            <person name="Kawashima T."/>
            <person name="Kuo A."/>
            <person name="Mitros T."/>
            <person name="Salamov A."/>
            <person name="Carpenter M.L."/>
            <person name="Signorovitch A.Y."/>
            <person name="Moreno M.A."/>
            <person name="Kamm K."/>
            <person name="Grimwood J."/>
            <person name="Schmutz J."/>
            <person name="Shapiro H."/>
            <person name="Grigoriev I.V."/>
            <person name="Buss L.W."/>
            <person name="Schierwater B."/>
            <person name="Dellaporta S.L."/>
            <person name="Rokhsar D.S."/>
        </authorList>
    </citation>
    <scope>NUCLEOTIDE SEQUENCE [LARGE SCALE GENOMIC DNA]</scope>
    <source>
        <strain evidence="5 6">Grell-BS-1999</strain>
    </source>
</reference>
<keyword evidence="2" id="KW-0597">Phosphoprotein</keyword>
<dbReference type="FunCoup" id="B3S4S0">
    <property type="interactions" value="404"/>
</dbReference>
<feature type="region of interest" description="Disordered" evidence="3">
    <location>
        <begin position="169"/>
        <end position="224"/>
    </location>
</feature>
<dbReference type="PANTHER" id="PTHR16435:SF6">
    <property type="entry name" value="IP09370P"/>
    <property type="match status" value="1"/>
</dbReference>
<feature type="domain" description="Spermatogenesis-associated protein 6 N-terminal" evidence="4">
    <location>
        <begin position="12"/>
        <end position="132"/>
    </location>
</feature>
<dbReference type="OMA" id="CGKTHRQ"/>
<evidence type="ECO:0000313" key="5">
    <source>
        <dbReference type="EMBL" id="EDV22260.1"/>
    </source>
</evidence>
<organism evidence="5 6">
    <name type="scientific">Trichoplax adhaerens</name>
    <name type="common">Trichoplax reptans</name>
    <dbReference type="NCBI Taxonomy" id="10228"/>
    <lineage>
        <taxon>Eukaryota</taxon>
        <taxon>Metazoa</taxon>
        <taxon>Placozoa</taxon>
        <taxon>Uniplacotomia</taxon>
        <taxon>Trichoplacea</taxon>
        <taxon>Trichoplacidae</taxon>
        <taxon>Trichoplax</taxon>
    </lineage>
</organism>
<evidence type="ECO:0000259" key="4">
    <source>
        <dbReference type="Pfam" id="PF14909"/>
    </source>
</evidence>
<dbReference type="InterPro" id="IPR032732">
    <property type="entry name" value="SPATA6_N"/>
</dbReference>
<evidence type="ECO:0000256" key="1">
    <source>
        <dbReference type="ARBA" id="ARBA00006215"/>
    </source>
</evidence>
<dbReference type="Proteomes" id="UP000009022">
    <property type="component" value="Unassembled WGS sequence"/>
</dbReference>
<dbReference type="CTD" id="6756628"/>
<dbReference type="OrthoDB" id="5963614at2759"/>
<protein>
    <recommendedName>
        <fullName evidence="4">Spermatogenesis-associated protein 6 N-terminal domain-containing protein</fullName>
    </recommendedName>
</protein>
<dbReference type="PANTHER" id="PTHR16435">
    <property type="entry name" value="SPERMATOGENESIS-ASSOCIATED PROTEIN 6 SPATA6"/>
    <property type="match status" value="1"/>
</dbReference>
<feature type="compositionally biased region" description="Polar residues" evidence="3">
    <location>
        <begin position="169"/>
        <end position="187"/>
    </location>
</feature>
<dbReference type="EMBL" id="DS985250">
    <property type="protein sequence ID" value="EDV22260.1"/>
    <property type="molecule type" value="Genomic_DNA"/>
</dbReference>
<dbReference type="PhylomeDB" id="B3S4S0"/>
<proteinExistence type="inferred from homology"/>
<evidence type="ECO:0000313" key="6">
    <source>
        <dbReference type="Proteomes" id="UP000009022"/>
    </source>
</evidence>
<gene>
    <name evidence="5" type="ORF">TRIADDRAFT_59323</name>
</gene>
<dbReference type="STRING" id="10228.B3S4S0"/>
<comment type="similarity">
    <text evidence="1">Belongs to the SPATA6 family.</text>
</comment>
<dbReference type="eggNOG" id="ENOG502QRV3">
    <property type="taxonomic scope" value="Eukaryota"/>
</dbReference>
<dbReference type="AlphaFoldDB" id="B3S4S0"/>
<accession>B3S4S0</accession>
<dbReference type="KEGG" id="tad:TRIADDRAFT_59323"/>
<name>B3S4S0_TRIAD</name>
<feature type="compositionally biased region" description="Polar residues" evidence="3">
    <location>
        <begin position="239"/>
        <end position="251"/>
    </location>
</feature>
<dbReference type="GO" id="GO:0120212">
    <property type="term" value="C:sperm head-tail coupling apparatus"/>
    <property type="evidence" value="ECO:0007669"/>
    <property type="project" value="InterPro"/>
</dbReference>